<dbReference type="GO" id="GO:0004721">
    <property type="term" value="F:phosphoprotein phosphatase activity"/>
    <property type="evidence" value="ECO:0007669"/>
    <property type="project" value="TreeGrafter"/>
</dbReference>
<dbReference type="Proteomes" id="UP001303373">
    <property type="component" value="Chromosome 1"/>
</dbReference>
<dbReference type="PANTHER" id="PTHR32440:SF0">
    <property type="entry name" value="PHOSPHATASE DCR2-RELATED"/>
    <property type="match status" value="1"/>
</dbReference>
<sequence>MIPRRIVRTLIQAALFFVLLFTLVFFADARYRLLPDRIHSALPSHHPGSVITDITVTFCSSANLFSSCRLDSDQWHRVEKDLYLRSGWVQSAWLHYQHKKEEELGADDRVVIGLKVSRNNPNSAEDREDPSEVWESRPGGIWILRSNRRHDSDSSRAITAVDVLFGPDSVEVRPNWELTPTPLLLSSGTQIVRLSTRHGHPPPLSTQYTQVKPRVSKEGRFKILQISDTHLATGLGVCRDALGEDELPSKNCEADTRTLEFLEKILDEEKPDLVVLSGDQTEGPAAPDTQSTIFKLAALMIERKIPYAAIFGNHDNEGDVSLSRAAQMSLLETLPYSLSSAGPDAVDGVGNYYVEILAHSSQHSAITLYMLDTHAGSPDEKHYIGYDWLKQSQIDWFKRTSQSLRKDHQKYAHIHLDLAFIHIPLPEYIEDSPIIAGGELREGVTAPKYNSHFYDALVEEGVVAVGCGHDHANDYCALRPLKEGGAAGDRQHLGPWMCYAGGSGFGGYGGYQGFHRGVRVWDFDATVGRIVTWKRLECCGEKKDRKIDELMIVEGGKVVAPSS</sequence>
<dbReference type="GO" id="GO:0005737">
    <property type="term" value="C:cytoplasm"/>
    <property type="evidence" value="ECO:0007669"/>
    <property type="project" value="TreeGrafter"/>
</dbReference>
<dbReference type="FunFam" id="3.60.21.10:FF:000054">
    <property type="entry name" value="DCR2p Phosphoesterase"/>
    <property type="match status" value="1"/>
</dbReference>
<name>A0AAQ3M177_9PEZI</name>
<evidence type="ECO:0000313" key="2">
    <source>
        <dbReference type="EMBL" id="WPG98177.1"/>
    </source>
</evidence>
<accession>A0AAQ3M177</accession>
<proteinExistence type="predicted"/>
<dbReference type="PANTHER" id="PTHR32440">
    <property type="entry name" value="PHOSPHATASE DCR2-RELATED-RELATED"/>
    <property type="match status" value="1"/>
</dbReference>
<gene>
    <name evidence="2" type="ORF">R9X50_00096300</name>
</gene>
<dbReference type="SUPFAM" id="SSF56300">
    <property type="entry name" value="Metallo-dependent phosphatases"/>
    <property type="match status" value="1"/>
</dbReference>
<dbReference type="InterPro" id="IPR029052">
    <property type="entry name" value="Metallo-depent_PP-like"/>
</dbReference>
<protein>
    <submittedName>
        <fullName evidence="2">Phosphatase DCR2</fullName>
    </submittedName>
</protein>
<keyword evidence="3" id="KW-1185">Reference proteome</keyword>
<dbReference type="AlphaFoldDB" id="A0AAQ3M177"/>
<dbReference type="EMBL" id="CP138580">
    <property type="protein sequence ID" value="WPG98177.1"/>
    <property type="molecule type" value="Genomic_DNA"/>
</dbReference>
<dbReference type="Pfam" id="PF00149">
    <property type="entry name" value="Metallophos"/>
    <property type="match status" value="1"/>
</dbReference>
<reference evidence="2 3" key="1">
    <citation type="submission" date="2023-11" db="EMBL/GenBank/DDBJ databases">
        <title>An acidophilic fungus is an integral part of prey digestion in a carnivorous sundew plant.</title>
        <authorList>
            <person name="Tsai I.J."/>
        </authorList>
    </citation>
    <scope>NUCLEOTIDE SEQUENCE [LARGE SCALE GENOMIC DNA]</scope>
    <source>
        <strain evidence="2">169a</strain>
    </source>
</reference>
<dbReference type="Gene3D" id="3.60.21.10">
    <property type="match status" value="1"/>
</dbReference>
<evidence type="ECO:0000259" key="1">
    <source>
        <dbReference type="Pfam" id="PF00149"/>
    </source>
</evidence>
<evidence type="ECO:0000313" key="3">
    <source>
        <dbReference type="Proteomes" id="UP001303373"/>
    </source>
</evidence>
<dbReference type="InterPro" id="IPR004843">
    <property type="entry name" value="Calcineurin-like_PHP"/>
</dbReference>
<feature type="domain" description="Calcineurin-like phosphoesterase" evidence="1">
    <location>
        <begin position="221"/>
        <end position="472"/>
    </location>
</feature>
<organism evidence="2 3">
    <name type="scientific">Acrodontium crateriforme</name>
    <dbReference type="NCBI Taxonomy" id="150365"/>
    <lineage>
        <taxon>Eukaryota</taxon>
        <taxon>Fungi</taxon>
        <taxon>Dikarya</taxon>
        <taxon>Ascomycota</taxon>
        <taxon>Pezizomycotina</taxon>
        <taxon>Dothideomycetes</taxon>
        <taxon>Dothideomycetidae</taxon>
        <taxon>Mycosphaerellales</taxon>
        <taxon>Teratosphaeriaceae</taxon>
        <taxon>Acrodontium</taxon>
    </lineage>
</organism>
<dbReference type="CDD" id="cd07383">
    <property type="entry name" value="MPP_Dcr2"/>
    <property type="match status" value="1"/>
</dbReference>